<comment type="caution">
    <text evidence="2">The sequence shown here is derived from an EMBL/GenBank/DDBJ whole genome shotgun (WGS) entry which is preliminary data.</text>
</comment>
<evidence type="ECO:0000313" key="2">
    <source>
        <dbReference type="EMBL" id="KAL2513012.1"/>
    </source>
</evidence>
<protein>
    <submittedName>
        <fullName evidence="2">Uncharacterized protein</fullName>
    </submittedName>
</protein>
<dbReference type="AlphaFoldDB" id="A0ABD1TJV0"/>
<dbReference type="EMBL" id="JBFOLK010000005">
    <property type="protein sequence ID" value="KAL2513012.1"/>
    <property type="molecule type" value="Genomic_DNA"/>
</dbReference>
<name>A0ABD1TJV0_9LAMI</name>
<dbReference type="Proteomes" id="UP001604336">
    <property type="component" value="Unassembled WGS sequence"/>
</dbReference>
<proteinExistence type="predicted"/>
<evidence type="ECO:0000313" key="3">
    <source>
        <dbReference type="Proteomes" id="UP001604336"/>
    </source>
</evidence>
<sequence length="141" mass="15963">MGSLMAGWDSPVPDPKDVFKRNNSLTKDEIEVFWKSKKRKEEEHLREISLLSPRSQEQVIFGNSSSDQLLSNAKEKLLESETGLDKLLQKNGWWIRSNSAFLNEPPVIVSDSPNQKYASQYHVADLTGFTKNHVETGKMGA</sequence>
<dbReference type="PANTHER" id="PTHR33872:SF2">
    <property type="entry name" value="DNA POLYMERASE EPSILON CATALYTIC SUBUNIT A"/>
    <property type="match status" value="1"/>
</dbReference>
<feature type="region of interest" description="Disordered" evidence="1">
    <location>
        <begin position="1"/>
        <end position="20"/>
    </location>
</feature>
<organism evidence="2 3">
    <name type="scientific">Abeliophyllum distichum</name>
    <dbReference type="NCBI Taxonomy" id="126358"/>
    <lineage>
        <taxon>Eukaryota</taxon>
        <taxon>Viridiplantae</taxon>
        <taxon>Streptophyta</taxon>
        <taxon>Embryophyta</taxon>
        <taxon>Tracheophyta</taxon>
        <taxon>Spermatophyta</taxon>
        <taxon>Magnoliopsida</taxon>
        <taxon>eudicotyledons</taxon>
        <taxon>Gunneridae</taxon>
        <taxon>Pentapetalae</taxon>
        <taxon>asterids</taxon>
        <taxon>lamiids</taxon>
        <taxon>Lamiales</taxon>
        <taxon>Oleaceae</taxon>
        <taxon>Forsythieae</taxon>
        <taxon>Abeliophyllum</taxon>
    </lineage>
</organism>
<gene>
    <name evidence="2" type="ORF">Adt_18612</name>
</gene>
<accession>A0ABD1TJV0</accession>
<keyword evidence="3" id="KW-1185">Reference proteome</keyword>
<reference evidence="3" key="1">
    <citation type="submission" date="2024-07" db="EMBL/GenBank/DDBJ databases">
        <title>Two chromosome-level genome assemblies of Korean endemic species Abeliophyllum distichum and Forsythia ovata (Oleaceae).</title>
        <authorList>
            <person name="Jang H."/>
        </authorList>
    </citation>
    <scope>NUCLEOTIDE SEQUENCE [LARGE SCALE GENOMIC DNA]</scope>
</reference>
<evidence type="ECO:0000256" key="1">
    <source>
        <dbReference type="SAM" id="MobiDB-lite"/>
    </source>
</evidence>
<dbReference type="PANTHER" id="PTHR33872">
    <property type="entry name" value="DNA POLYMERASE EPSILON CATALYTIC SUBUNIT A"/>
    <property type="match status" value="1"/>
</dbReference>